<reference evidence="2 3" key="1">
    <citation type="submission" date="2014-04" db="EMBL/GenBank/DDBJ databases">
        <authorList>
            <consortium name="DOE Joint Genome Institute"/>
            <person name="Kuo A."/>
            <person name="Girlanda M."/>
            <person name="Perotto S."/>
            <person name="Kohler A."/>
            <person name="Nagy L.G."/>
            <person name="Floudas D."/>
            <person name="Copeland A."/>
            <person name="Barry K.W."/>
            <person name="Cichocki N."/>
            <person name="Veneault-Fourrey C."/>
            <person name="LaButti K."/>
            <person name="Lindquist E.A."/>
            <person name="Lipzen A."/>
            <person name="Lundell T."/>
            <person name="Morin E."/>
            <person name="Murat C."/>
            <person name="Sun H."/>
            <person name="Tunlid A."/>
            <person name="Henrissat B."/>
            <person name="Grigoriev I.V."/>
            <person name="Hibbett D.S."/>
            <person name="Martin F."/>
            <person name="Nordberg H.P."/>
            <person name="Cantor M.N."/>
            <person name="Hua S.X."/>
        </authorList>
    </citation>
    <scope>NUCLEOTIDE SEQUENCE [LARGE SCALE GENOMIC DNA]</scope>
    <source>
        <strain evidence="2 3">MUT 4182</strain>
    </source>
</reference>
<organism evidence="2 3">
    <name type="scientific">Tulasnella calospora MUT 4182</name>
    <dbReference type="NCBI Taxonomy" id="1051891"/>
    <lineage>
        <taxon>Eukaryota</taxon>
        <taxon>Fungi</taxon>
        <taxon>Dikarya</taxon>
        <taxon>Basidiomycota</taxon>
        <taxon>Agaricomycotina</taxon>
        <taxon>Agaricomycetes</taxon>
        <taxon>Cantharellales</taxon>
        <taxon>Tulasnellaceae</taxon>
        <taxon>Tulasnella</taxon>
    </lineage>
</organism>
<evidence type="ECO:0000256" key="1">
    <source>
        <dbReference type="SAM" id="MobiDB-lite"/>
    </source>
</evidence>
<accession>A0A0C3KVG6</accession>
<evidence type="ECO:0000313" key="3">
    <source>
        <dbReference type="Proteomes" id="UP000054248"/>
    </source>
</evidence>
<dbReference type="Proteomes" id="UP000054248">
    <property type="component" value="Unassembled WGS sequence"/>
</dbReference>
<feature type="region of interest" description="Disordered" evidence="1">
    <location>
        <begin position="1"/>
        <end position="49"/>
    </location>
</feature>
<protein>
    <submittedName>
        <fullName evidence="2">Uncharacterized protein</fullName>
    </submittedName>
</protein>
<feature type="compositionally biased region" description="Polar residues" evidence="1">
    <location>
        <begin position="264"/>
        <end position="275"/>
    </location>
</feature>
<feature type="region of interest" description="Disordered" evidence="1">
    <location>
        <begin position="152"/>
        <end position="313"/>
    </location>
</feature>
<feature type="compositionally biased region" description="Low complexity" evidence="1">
    <location>
        <begin position="156"/>
        <end position="168"/>
    </location>
</feature>
<name>A0A0C3KVG6_9AGAM</name>
<gene>
    <name evidence="2" type="ORF">M407DRAFT_25241</name>
</gene>
<evidence type="ECO:0000313" key="2">
    <source>
        <dbReference type="EMBL" id="KIO25443.1"/>
    </source>
</evidence>
<dbReference type="AlphaFoldDB" id="A0A0C3KVG6"/>
<reference evidence="3" key="2">
    <citation type="submission" date="2015-01" db="EMBL/GenBank/DDBJ databases">
        <title>Evolutionary Origins and Diversification of the Mycorrhizal Mutualists.</title>
        <authorList>
            <consortium name="DOE Joint Genome Institute"/>
            <consortium name="Mycorrhizal Genomics Consortium"/>
            <person name="Kohler A."/>
            <person name="Kuo A."/>
            <person name="Nagy L.G."/>
            <person name="Floudas D."/>
            <person name="Copeland A."/>
            <person name="Barry K.W."/>
            <person name="Cichocki N."/>
            <person name="Veneault-Fourrey C."/>
            <person name="LaButti K."/>
            <person name="Lindquist E.A."/>
            <person name="Lipzen A."/>
            <person name="Lundell T."/>
            <person name="Morin E."/>
            <person name="Murat C."/>
            <person name="Riley R."/>
            <person name="Ohm R."/>
            <person name="Sun H."/>
            <person name="Tunlid A."/>
            <person name="Henrissat B."/>
            <person name="Grigoriev I.V."/>
            <person name="Hibbett D.S."/>
            <person name="Martin F."/>
        </authorList>
    </citation>
    <scope>NUCLEOTIDE SEQUENCE [LARGE SCALE GENOMIC DNA]</scope>
    <source>
        <strain evidence="3">MUT 4182</strain>
    </source>
</reference>
<sequence length="488" mass="52080">MSGTGGSLTEARQKYGIRADSERGDDDERDGNSSSDWFTDPPSPASLSSSLLALSPLSSFSISLPSDLDPTPNHEQVQHRPEATVSALVQDQTPCHAEVARPAPAPVLKSPRHTNTEPHLCCIRCGSSLIPLPPTTTTEQYLLSLPMRRATRSTNPPLAAAPEAPARRGSSRKRKASNPPAEELPSPPSQAEPASVAAPAKKKKRTTGAAAPSLDATVTPEVPAIPAPSQSLPASQPPPDLSTAIDPALLHLPTSTPGPVAATASESNVLPTSVEPSGETPADVQPTASTEAAPGDSTRNRAQRAPGLREENTALTKAKVELEEKVKQLTADIRTLKKYKVMWVKEYSKKAKVDSQPGDSLILRPPGEKGKNGWNLQDAMGLKEDDALYNEILRSARHCISRSGIDWEATYSEQEPGRLAACFKELKRQHPYLERFQGDWPAKEMVISALQNRRKALSAKAKAKASVDGRTQADFMAAGAAVDAGEVD</sequence>
<feature type="compositionally biased region" description="Basic and acidic residues" evidence="1">
    <location>
        <begin position="11"/>
        <end position="22"/>
    </location>
</feature>
<proteinExistence type="predicted"/>
<dbReference type="OrthoDB" id="3271097at2759"/>
<dbReference type="EMBL" id="KN823042">
    <property type="protein sequence ID" value="KIO25443.1"/>
    <property type="molecule type" value="Genomic_DNA"/>
</dbReference>
<dbReference type="HOGENOM" id="CLU_559211_0_0_1"/>
<dbReference type="STRING" id="1051891.A0A0C3KVG6"/>
<keyword evidence="3" id="KW-1185">Reference proteome</keyword>